<dbReference type="InterPro" id="IPR036513">
    <property type="entry name" value="STAS_dom_sf"/>
</dbReference>
<dbReference type="KEGG" id="pdx:Psed_2382"/>
<evidence type="ECO:0000313" key="3">
    <source>
        <dbReference type="Proteomes" id="UP000007809"/>
    </source>
</evidence>
<reference evidence="2 3" key="1">
    <citation type="journal article" date="2011" name="J. Bacteriol.">
        <title>Genome sequence of the 1,4-dioxane-degrading Pseudonocardia dioxanivorans strain CB1190.</title>
        <authorList>
            <person name="Sales C.M."/>
            <person name="Mahendra S."/>
            <person name="Grostern A."/>
            <person name="Parales R.E."/>
            <person name="Goodwin L.A."/>
            <person name="Woyke T."/>
            <person name="Nolan M."/>
            <person name="Lapidus A."/>
            <person name="Chertkov O."/>
            <person name="Ovchinnikova G."/>
            <person name="Sczyrba A."/>
            <person name="Alvarez-Cohen L."/>
        </authorList>
    </citation>
    <scope>NUCLEOTIDE SEQUENCE [LARGE SCALE GENOMIC DNA]</scope>
    <source>
        <strain evidence="3">ATCC 55486 / DSM 44775 / JCM 13855 / CB1190</strain>
    </source>
</reference>
<dbReference type="RefSeq" id="WP_013674513.1">
    <property type="nucleotide sequence ID" value="NC_015312.1"/>
</dbReference>
<sequence length="105" mass="11285">MTDAEVTCREPAPGTVEIVVTGEIDLQNAGAVERRIHDMVDNEARSVTIDLGALEYLDSAGLRVLFTLASRLELLQVAFDVRVPEGSVVRRAVDLSGLGDIVAVH</sequence>
<dbReference type="GO" id="GO:0043856">
    <property type="term" value="F:anti-sigma factor antagonist activity"/>
    <property type="evidence" value="ECO:0007669"/>
    <property type="project" value="TreeGrafter"/>
</dbReference>
<dbReference type="OrthoDB" id="4628340at2"/>
<dbReference type="CDD" id="cd07043">
    <property type="entry name" value="STAS_anti-anti-sigma_factors"/>
    <property type="match status" value="1"/>
</dbReference>
<dbReference type="HOGENOM" id="CLU_115403_9_4_11"/>
<dbReference type="PANTHER" id="PTHR33495">
    <property type="entry name" value="ANTI-SIGMA FACTOR ANTAGONIST TM_1081-RELATED-RELATED"/>
    <property type="match status" value="1"/>
</dbReference>
<proteinExistence type="predicted"/>
<dbReference type="STRING" id="675635.Psed_2382"/>
<keyword evidence="3" id="KW-1185">Reference proteome</keyword>
<dbReference type="AlphaFoldDB" id="F4CUC8"/>
<name>F4CUC8_PSEUX</name>
<dbReference type="PROSITE" id="PS50801">
    <property type="entry name" value="STAS"/>
    <property type="match status" value="1"/>
</dbReference>
<gene>
    <name evidence="2" type="ordered locus">Psed_2382</name>
</gene>
<dbReference type="Proteomes" id="UP000007809">
    <property type="component" value="Chromosome"/>
</dbReference>
<feature type="domain" description="STAS" evidence="1">
    <location>
        <begin position="13"/>
        <end position="105"/>
    </location>
</feature>
<dbReference type="EMBL" id="CP002593">
    <property type="protein sequence ID" value="AEA24587.1"/>
    <property type="molecule type" value="Genomic_DNA"/>
</dbReference>
<evidence type="ECO:0000313" key="2">
    <source>
        <dbReference type="EMBL" id="AEA24587.1"/>
    </source>
</evidence>
<protein>
    <submittedName>
        <fullName evidence="2">Sulfate transporter/antisigma-factor antagonist STAS</fullName>
    </submittedName>
</protein>
<dbReference type="Pfam" id="PF01740">
    <property type="entry name" value="STAS"/>
    <property type="match status" value="1"/>
</dbReference>
<dbReference type="eggNOG" id="COG1366">
    <property type="taxonomic scope" value="Bacteria"/>
</dbReference>
<dbReference type="InterPro" id="IPR002645">
    <property type="entry name" value="STAS_dom"/>
</dbReference>
<dbReference type="PANTHER" id="PTHR33495:SF13">
    <property type="entry name" value="ANTI-SIGMA-F FACTOR ANTAGONIST RSFB"/>
    <property type="match status" value="1"/>
</dbReference>
<organism evidence="2 3">
    <name type="scientific">Pseudonocardia dioxanivorans (strain ATCC 55486 / DSM 44775 / JCM 13855 / CB1190)</name>
    <dbReference type="NCBI Taxonomy" id="675635"/>
    <lineage>
        <taxon>Bacteria</taxon>
        <taxon>Bacillati</taxon>
        <taxon>Actinomycetota</taxon>
        <taxon>Actinomycetes</taxon>
        <taxon>Pseudonocardiales</taxon>
        <taxon>Pseudonocardiaceae</taxon>
        <taxon>Pseudonocardia</taxon>
    </lineage>
</organism>
<evidence type="ECO:0000259" key="1">
    <source>
        <dbReference type="PROSITE" id="PS50801"/>
    </source>
</evidence>
<dbReference type="SUPFAM" id="SSF52091">
    <property type="entry name" value="SpoIIaa-like"/>
    <property type="match status" value="1"/>
</dbReference>
<dbReference type="Gene3D" id="3.30.750.24">
    <property type="entry name" value="STAS domain"/>
    <property type="match status" value="1"/>
</dbReference>
<accession>F4CUC8</accession>